<protein>
    <submittedName>
        <fullName evidence="17">TonB-dependent receptor</fullName>
    </submittedName>
</protein>
<dbReference type="EMBL" id="CP005986">
    <property type="protein sequence ID" value="AIA54590.1"/>
    <property type="molecule type" value="Genomic_DNA"/>
</dbReference>
<evidence type="ECO:0000259" key="16">
    <source>
        <dbReference type="Pfam" id="PF07715"/>
    </source>
</evidence>
<evidence type="ECO:0000256" key="14">
    <source>
        <dbReference type="SAM" id="SignalP"/>
    </source>
</evidence>
<dbReference type="SUPFAM" id="SSF56935">
    <property type="entry name" value="Porins"/>
    <property type="match status" value="1"/>
</dbReference>
<keyword evidence="17" id="KW-0675">Receptor</keyword>
<evidence type="ECO:0000259" key="15">
    <source>
        <dbReference type="Pfam" id="PF00593"/>
    </source>
</evidence>
<dbReference type="eggNOG" id="COG4772">
    <property type="taxonomic scope" value="Bacteria"/>
</dbReference>
<accession>A0A059ZSE6</accession>
<gene>
    <name evidence="17" type="ORF">Acaty_c0711</name>
</gene>
<comment type="similarity">
    <text evidence="12 13">Belongs to the TonB-dependent receptor family.</text>
</comment>
<proteinExistence type="inferred from homology"/>
<keyword evidence="3 12" id="KW-1134">Transmembrane beta strand</keyword>
<dbReference type="GO" id="GO:0009279">
    <property type="term" value="C:cell outer membrane"/>
    <property type="evidence" value="ECO:0007669"/>
    <property type="project" value="UniProtKB-SubCell"/>
</dbReference>
<evidence type="ECO:0000256" key="8">
    <source>
        <dbReference type="ARBA" id="ARBA00023065"/>
    </source>
</evidence>
<name>A0A059ZSE6_ACICK</name>
<evidence type="ECO:0000256" key="6">
    <source>
        <dbReference type="ARBA" id="ARBA00022729"/>
    </source>
</evidence>
<evidence type="ECO:0000256" key="13">
    <source>
        <dbReference type="RuleBase" id="RU003357"/>
    </source>
</evidence>
<evidence type="ECO:0000256" key="11">
    <source>
        <dbReference type="ARBA" id="ARBA00023237"/>
    </source>
</evidence>
<dbReference type="Proteomes" id="UP000005522">
    <property type="component" value="Chromosome"/>
</dbReference>
<evidence type="ECO:0000256" key="1">
    <source>
        <dbReference type="ARBA" id="ARBA00004571"/>
    </source>
</evidence>
<keyword evidence="11 12" id="KW-0998">Cell outer membrane</keyword>
<evidence type="ECO:0000313" key="18">
    <source>
        <dbReference type="Proteomes" id="UP000005522"/>
    </source>
</evidence>
<sequence length="732" mass="80589">MNRNKALSVAVIASVLALSQMPVQAAESLGTVTGSAQGSSGFFGSSPNVNTGETPPSDVQQIQKFKQDTTNAETTITRGQYEMLTPTDSYTQSLQNLPNAVVVSSGDSMDGDDVYINGFSKSLINFTLDGIPLNDNDSYTYYSNEFIPSVLVAGTKYYPGAQSAAIPGLASFGGSIETYSLKPSPYFFLRPMVGGGSFGKYNYGGLVNTGLFLKNIAPTSAWLYVNTNHRDGYFQNNGAIQTQFLFKSVTQIGPGALTLFFTQNNQRFNYYNGATAAQIAQFGNDYNGYTSNPFLANGRPNTFYTGYNYNRYLNWLGYGKYEGEVGKVKFSEQFYYYYGNGYGAGATTFTQTLLTPAGSVQRVAPAANQVLLRNSINNTHRWGNIVKLAYPLGPVDTELGFWFNHNNTTHDAQYFNQANVYLGSTYIEPVVTDTYEPYIVFNYKPVERLKLTAGVKYLYANRDFKNYVALAQGQPGVFNASFHQVLPSVGANYQVMEGINLFANFTQNANPPGYNQFYTGVFNPSLAPQKANTYDLGLVWNRGFWKGELDLFRVDFRNYILSTTVQVGSFNQTVLANAGKAINQGISWQNNFVFNDQLSAYANVGFLDARLKSAGQPFPYAPHHTESVGLIYRDGGFKATVGFNEIGNAYYNLGGKFLPLGSRFYTNASLRYTLNNMPLSSGGFGLKKVSLGVYVNNLFDRTWIQSYSGSNANPNLKLNLPANVYATLDASF</sequence>
<dbReference type="AlphaFoldDB" id="A0A059ZSE6"/>
<keyword evidence="9 13" id="KW-0798">TonB box</keyword>
<organism evidence="17 18">
    <name type="scientific">Acidithiobacillus caldus (strain ATCC 51756 / DSM 8584 / KU)</name>
    <dbReference type="NCBI Taxonomy" id="637389"/>
    <lineage>
        <taxon>Bacteria</taxon>
        <taxon>Pseudomonadati</taxon>
        <taxon>Pseudomonadota</taxon>
        <taxon>Acidithiobacillia</taxon>
        <taxon>Acidithiobacillales</taxon>
        <taxon>Acidithiobacillaceae</taxon>
        <taxon>Acidithiobacillus</taxon>
    </lineage>
</organism>
<dbReference type="InterPro" id="IPR039426">
    <property type="entry name" value="TonB-dep_rcpt-like"/>
</dbReference>
<evidence type="ECO:0000256" key="3">
    <source>
        <dbReference type="ARBA" id="ARBA00022452"/>
    </source>
</evidence>
<dbReference type="PROSITE" id="PS52016">
    <property type="entry name" value="TONB_DEPENDENT_REC_3"/>
    <property type="match status" value="1"/>
</dbReference>
<reference evidence="17 18" key="1">
    <citation type="journal article" date="2009" name="J. Bacteriol.">
        <title>Draft genome sequence of the extremely acidophilic bacterium Acidithiobacillus caldus ATCC 51756 reveals metabolic versatility in the genus Acidithiobacillus.</title>
        <authorList>
            <person name="Valdes J."/>
            <person name="Quatrini R."/>
            <person name="Hallberg K."/>
            <person name="Dopson M."/>
            <person name="Valenzuela P.D."/>
            <person name="Holmes D.S."/>
        </authorList>
    </citation>
    <scope>NUCLEOTIDE SEQUENCE [LARGE SCALE GENOMIC DNA]</scope>
    <source>
        <strain evidence="18">ATCC 51756 / DSM 8584 / KU</strain>
    </source>
</reference>
<evidence type="ECO:0000256" key="12">
    <source>
        <dbReference type="PROSITE-ProRule" id="PRU01360"/>
    </source>
</evidence>
<comment type="subcellular location">
    <subcellularLocation>
        <location evidence="1 12">Cell outer membrane</location>
        <topology evidence="1 12">Multi-pass membrane protein</topology>
    </subcellularLocation>
</comment>
<evidence type="ECO:0000256" key="4">
    <source>
        <dbReference type="ARBA" id="ARBA00022496"/>
    </source>
</evidence>
<keyword evidence="8" id="KW-0406">Ion transport</keyword>
<keyword evidence="10 12" id="KW-0472">Membrane</keyword>
<evidence type="ECO:0000313" key="17">
    <source>
        <dbReference type="EMBL" id="AIA54590.1"/>
    </source>
</evidence>
<evidence type="ECO:0000256" key="9">
    <source>
        <dbReference type="ARBA" id="ARBA00023077"/>
    </source>
</evidence>
<dbReference type="RefSeq" id="WP_004870891.1">
    <property type="nucleotide sequence ID" value="NZ_CP005986.1"/>
</dbReference>
<dbReference type="Pfam" id="PF07715">
    <property type="entry name" value="Plug"/>
    <property type="match status" value="1"/>
</dbReference>
<feature type="domain" description="TonB-dependent receptor plug" evidence="16">
    <location>
        <begin position="66"/>
        <end position="174"/>
    </location>
</feature>
<evidence type="ECO:0000256" key="7">
    <source>
        <dbReference type="ARBA" id="ARBA00023004"/>
    </source>
</evidence>
<keyword evidence="7" id="KW-0408">Iron</keyword>
<feature type="domain" description="TonB-dependent receptor-like beta-barrel" evidence="15">
    <location>
        <begin position="265"/>
        <end position="698"/>
    </location>
</feature>
<dbReference type="InterPro" id="IPR036942">
    <property type="entry name" value="Beta-barrel_TonB_sf"/>
</dbReference>
<dbReference type="KEGG" id="acz:Acaty_c0711"/>
<dbReference type="InterPro" id="IPR000531">
    <property type="entry name" value="Beta-barrel_TonB"/>
</dbReference>
<dbReference type="Pfam" id="PF00593">
    <property type="entry name" value="TonB_dep_Rec_b-barrel"/>
    <property type="match status" value="1"/>
</dbReference>
<dbReference type="PANTHER" id="PTHR32552">
    <property type="entry name" value="FERRICHROME IRON RECEPTOR-RELATED"/>
    <property type="match status" value="1"/>
</dbReference>
<keyword evidence="2 12" id="KW-0813">Transport</keyword>
<dbReference type="Gene3D" id="2.170.130.10">
    <property type="entry name" value="TonB-dependent receptor, plug domain"/>
    <property type="match status" value="1"/>
</dbReference>
<dbReference type="InterPro" id="IPR012910">
    <property type="entry name" value="Plug_dom"/>
</dbReference>
<keyword evidence="6 14" id="KW-0732">Signal</keyword>
<dbReference type="InterPro" id="IPR037066">
    <property type="entry name" value="Plug_dom_sf"/>
</dbReference>
<keyword evidence="4" id="KW-0410">Iron transport</keyword>
<evidence type="ECO:0000256" key="2">
    <source>
        <dbReference type="ARBA" id="ARBA00022448"/>
    </source>
</evidence>
<evidence type="ECO:0000256" key="10">
    <source>
        <dbReference type="ARBA" id="ARBA00023136"/>
    </source>
</evidence>
<dbReference type="PANTHER" id="PTHR32552:SF68">
    <property type="entry name" value="FERRICHROME OUTER MEMBRANE TRANSPORTER_PHAGE RECEPTOR"/>
    <property type="match status" value="1"/>
</dbReference>
<feature type="signal peptide" evidence="14">
    <location>
        <begin position="1"/>
        <end position="25"/>
    </location>
</feature>
<evidence type="ECO:0000256" key="5">
    <source>
        <dbReference type="ARBA" id="ARBA00022692"/>
    </source>
</evidence>
<keyword evidence="5 12" id="KW-0812">Transmembrane</keyword>
<dbReference type="Gene3D" id="2.40.170.20">
    <property type="entry name" value="TonB-dependent receptor, beta-barrel domain"/>
    <property type="match status" value="1"/>
</dbReference>
<feature type="chain" id="PRO_5001581865" evidence="14">
    <location>
        <begin position="26"/>
        <end position="732"/>
    </location>
</feature>
<dbReference type="HOGENOM" id="CLU_017621_2_0_6"/>
<dbReference type="GO" id="GO:0015344">
    <property type="term" value="F:siderophore uptake transmembrane transporter activity"/>
    <property type="evidence" value="ECO:0007669"/>
    <property type="project" value="TreeGrafter"/>
</dbReference>